<proteinExistence type="inferred from homology"/>
<protein>
    <submittedName>
        <fullName evidence="4">Protein C Serine peptidase. MEROPS family S49</fullName>
    </submittedName>
    <submittedName>
        <fullName evidence="3">Protein C, Serine peptidase, MEROPS family S49</fullName>
        <ecNumber evidence="3">3.4.21.69</ecNumber>
    </submittedName>
</protein>
<dbReference type="KEGG" id="nmu:Nmul_A0057"/>
<comment type="similarity">
    <text evidence="1">Belongs to the peptidase S49 family.</text>
</comment>
<sequence length="321" mass="33840">MSLHTELFGRPWALHKETFESLIRNAHAAGPGLKFPASQRKSVSQDGVAVIDITGPITPRASFLSLLFGGTDVETIQQDLSAALADSSVNKIVLNIDSPGGVVSGVSPLADQIFSARSIKPIESFVSGMGASAAYWLAAATSHITISDTALVGSIGVVGTAIDDKARQQMQGVIFHQIVSSNAPKKRPDPATPEGLQVLQKEIDSLASVFTAKVARYRGVNEMKVNSDFGQGGVLVGVEAVRAGLADAIGTFESTLVSSGAMPSAARATKKEEQISMSLEESCAAQWRNDPQIREEFVTLEGFTAYTRAAAAGSVKILRRV</sequence>
<accession>Q2YD05</accession>
<dbReference type="EMBL" id="CP000103">
    <property type="protein sequence ID" value="ABB73366.1"/>
    <property type="molecule type" value="Genomic_DNA"/>
</dbReference>
<dbReference type="OrthoDB" id="6999246at2"/>
<dbReference type="Proteomes" id="UP000236751">
    <property type="component" value="Unassembled WGS sequence"/>
</dbReference>
<evidence type="ECO:0000313" key="5">
    <source>
        <dbReference type="Proteomes" id="UP000002718"/>
    </source>
</evidence>
<dbReference type="CDD" id="cd07022">
    <property type="entry name" value="S49_Sppa_36K_type"/>
    <property type="match status" value="1"/>
</dbReference>
<dbReference type="InterPro" id="IPR033855">
    <property type="entry name" value="Protein_C"/>
</dbReference>
<dbReference type="EC" id="3.4.21.69" evidence="3"/>
<gene>
    <name evidence="3" type="ordered locus">Nmul_A0057</name>
    <name evidence="4" type="ORF">SAMN05216403_14119</name>
</gene>
<dbReference type="Gene3D" id="3.90.226.10">
    <property type="entry name" value="2-enoyl-CoA Hydratase, Chain A, domain 1"/>
    <property type="match status" value="1"/>
</dbReference>
<dbReference type="PANTHER" id="PTHR42987:SF4">
    <property type="entry name" value="PROTEASE SOHB-RELATED"/>
    <property type="match status" value="1"/>
</dbReference>
<dbReference type="eggNOG" id="COG0616">
    <property type="taxonomic scope" value="Bacteria"/>
</dbReference>
<name>Q2YD05_NITMU</name>
<dbReference type="SUPFAM" id="SSF52096">
    <property type="entry name" value="ClpP/crotonase"/>
    <property type="match status" value="1"/>
</dbReference>
<dbReference type="STRING" id="323848.Nmul_A0057"/>
<dbReference type="Proteomes" id="UP000002718">
    <property type="component" value="Chromosome"/>
</dbReference>
<dbReference type="EMBL" id="FNVK01000041">
    <property type="protein sequence ID" value="SEG17362.1"/>
    <property type="molecule type" value="Genomic_DNA"/>
</dbReference>
<dbReference type="GO" id="GO:0006508">
    <property type="term" value="P:proteolysis"/>
    <property type="evidence" value="ECO:0007669"/>
    <property type="project" value="InterPro"/>
</dbReference>
<keyword evidence="5" id="KW-1185">Reference proteome</keyword>
<organism evidence="3 5">
    <name type="scientific">Nitrosospira multiformis (strain ATCC 25196 / NCIMB 11849 / C 71)</name>
    <dbReference type="NCBI Taxonomy" id="323848"/>
    <lineage>
        <taxon>Bacteria</taxon>
        <taxon>Pseudomonadati</taxon>
        <taxon>Pseudomonadota</taxon>
        <taxon>Betaproteobacteria</taxon>
        <taxon>Nitrosomonadales</taxon>
        <taxon>Nitrosomonadaceae</taxon>
        <taxon>Nitrosospira</taxon>
    </lineage>
</organism>
<dbReference type="PANTHER" id="PTHR42987">
    <property type="entry name" value="PEPTIDASE S49"/>
    <property type="match status" value="1"/>
</dbReference>
<dbReference type="Pfam" id="PF01343">
    <property type="entry name" value="Peptidase_S49"/>
    <property type="match status" value="1"/>
</dbReference>
<reference evidence="3" key="1">
    <citation type="submission" date="2005-08" db="EMBL/GenBank/DDBJ databases">
        <title>Complete sequence of Chromosome 1 of Nitrosospira multiformis ATCC 25196.</title>
        <authorList>
            <consortium name="US DOE Joint Genome Institute"/>
            <person name="Copeland A."/>
            <person name="Lucas S."/>
            <person name="Lapidus A."/>
            <person name="Barry K."/>
            <person name="Detter J.C."/>
            <person name="Glavina T."/>
            <person name="Hammon N."/>
            <person name="Israni S."/>
            <person name="Pitluck S."/>
            <person name="Chain P."/>
            <person name="Malfatti S."/>
            <person name="Shin M."/>
            <person name="Vergez L."/>
            <person name="Schmutz J."/>
            <person name="Larimer F."/>
            <person name="Land M."/>
            <person name="Hauser L."/>
            <person name="Kyrpides N."/>
            <person name="Lykidis A."/>
            <person name="Richardson P."/>
        </authorList>
    </citation>
    <scope>NUCLEOTIDE SEQUENCE</scope>
    <source>
        <strain evidence="3">ATCC 25196</strain>
    </source>
</reference>
<evidence type="ECO:0000259" key="2">
    <source>
        <dbReference type="Pfam" id="PF01343"/>
    </source>
</evidence>
<evidence type="ECO:0000313" key="3">
    <source>
        <dbReference type="EMBL" id="ABB73366.1"/>
    </source>
</evidence>
<feature type="domain" description="Peptidase S49" evidence="2">
    <location>
        <begin position="117"/>
        <end position="255"/>
    </location>
</feature>
<reference evidence="4 6" key="4">
    <citation type="submission" date="2016-10" db="EMBL/GenBank/DDBJ databases">
        <authorList>
            <person name="de Groot N.N."/>
        </authorList>
    </citation>
    <scope>NUCLEOTIDE SEQUENCE [LARGE SCALE GENOMIC DNA]</scope>
    <source>
        <strain evidence="4 6">Nl13</strain>
    </source>
</reference>
<evidence type="ECO:0000313" key="6">
    <source>
        <dbReference type="Proteomes" id="UP000236751"/>
    </source>
</evidence>
<dbReference type="GO" id="GO:0004252">
    <property type="term" value="F:serine-type endopeptidase activity"/>
    <property type="evidence" value="ECO:0007669"/>
    <property type="project" value="UniProtKB-EC"/>
</dbReference>
<evidence type="ECO:0000313" key="4">
    <source>
        <dbReference type="EMBL" id="SEG17362.1"/>
    </source>
</evidence>
<dbReference type="AlphaFoldDB" id="Q2YD05"/>
<keyword evidence="3" id="KW-0378">Hydrolase</keyword>
<dbReference type="InterPro" id="IPR029045">
    <property type="entry name" value="ClpP/crotonase-like_dom_sf"/>
</dbReference>
<dbReference type="InterPro" id="IPR002142">
    <property type="entry name" value="Peptidase_S49"/>
</dbReference>
<dbReference type="HOGENOM" id="CLU_865527_0_0_4"/>
<reference evidence="3 5" key="3">
    <citation type="journal article" date="2008" name="Appl. Environ. Microbiol.">
        <title>Complete genome sequence of Nitrosospira multiformis, an ammonia-oxidizing bacterium from the soil environment.</title>
        <authorList>
            <person name="Norton J.M."/>
            <person name="Klotz M.G."/>
            <person name="Stein L.Y."/>
            <person name="Arp D.J."/>
            <person name="Bottomley P.J."/>
            <person name="Chain P.S."/>
            <person name="Hauser L.J."/>
            <person name="Land M.L."/>
            <person name="Larimer F.W."/>
            <person name="Shin M.W."/>
            <person name="Starkenburg S.R."/>
        </authorList>
    </citation>
    <scope>NUCLEOTIDE SEQUENCE [LARGE SCALE GENOMIC DNA]</scope>
    <source>
        <strain evidence="3">ATCC 25196</strain>
        <strain evidence="5">ATCC 25196 / NCIMB 11849 / C 71</strain>
    </source>
</reference>
<dbReference type="RefSeq" id="WP_011379421.1">
    <property type="nucleotide sequence ID" value="NC_007614.1"/>
</dbReference>
<reference evidence="5" key="2">
    <citation type="submission" date="2005-08" db="EMBL/GenBank/DDBJ databases">
        <title>Complete sequence of chromosome 1 of Nitrosospira multiformis ATCC 25196.</title>
        <authorList>
            <person name="Copeland A."/>
            <person name="Lucas S."/>
            <person name="Lapidus A."/>
            <person name="Barry K."/>
            <person name="Detter J.C."/>
            <person name="Glavina T."/>
            <person name="Hammon N."/>
            <person name="Israni S."/>
            <person name="Pitluck S."/>
            <person name="Chain P."/>
            <person name="Malfatti S."/>
            <person name="Shin M."/>
            <person name="Vergez L."/>
            <person name="Schmutz J."/>
            <person name="Larimer F."/>
            <person name="Land M."/>
            <person name="Hauser L."/>
            <person name="Kyrpides N."/>
            <person name="Lykidis A."/>
            <person name="Richardson P."/>
        </authorList>
    </citation>
    <scope>NUCLEOTIDE SEQUENCE [LARGE SCALE GENOMIC DNA]</scope>
    <source>
        <strain evidence="5">ATCC 25196 / NCIMB 11849 / C 71</strain>
    </source>
</reference>
<evidence type="ECO:0000256" key="1">
    <source>
        <dbReference type="ARBA" id="ARBA00008683"/>
    </source>
</evidence>